<dbReference type="SUPFAM" id="SSF55874">
    <property type="entry name" value="ATPase domain of HSP90 chaperone/DNA topoisomerase II/histidine kinase"/>
    <property type="match status" value="1"/>
</dbReference>
<name>A0ABT4QHS5_9BACL</name>
<dbReference type="SMART" id="SM00387">
    <property type="entry name" value="HATPase_c"/>
    <property type="match status" value="1"/>
</dbReference>
<organism evidence="2 3">
    <name type="scientific">Paenibacillus gyeongsangnamensis</name>
    <dbReference type="NCBI Taxonomy" id="3388067"/>
    <lineage>
        <taxon>Bacteria</taxon>
        <taxon>Bacillati</taxon>
        <taxon>Bacillota</taxon>
        <taxon>Bacilli</taxon>
        <taxon>Bacillales</taxon>
        <taxon>Paenibacillaceae</taxon>
        <taxon>Paenibacillus</taxon>
    </lineage>
</organism>
<dbReference type="Proteomes" id="UP001527882">
    <property type="component" value="Unassembled WGS sequence"/>
</dbReference>
<dbReference type="PANTHER" id="PTHR34220">
    <property type="entry name" value="SENSOR HISTIDINE KINASE YPDA"/>
    <property type="match status" value="1"/>
</dbReference>
<keyword evidence="2" id="KW-0547">Nucleotide-binding</keyword>
<keyword evidence="3" id="KW-1185">Reference proteome</keyword>
<dbReference type="RefSeq" id="WP_269884964.1">
    <property type="nucleotide sequence ID" value="NZ_JAQAGZ010000023.1"/>
</dbReference>
<comment type="caution">
    <text evidence="2">The sequence shown here is derived from an EMBL/GenBank/DDBJ whole genome shotgun (WGS) entry which is preliminary data.</text>
</comment>
<dbReference type="EMBL" id="JAQAGZ010000023">
    <property type="protein sequence ID" value="MCZ8516436.1"/>
    <property type="molecule type" value="Genomic_DNA"/>
</dbReference>
<dbReference type="Pfam" id="PF02518">
    <property type="entry name" value="HATPase_c"/>
    <property type="match status" value="1"/>
</dbReference>
<sequence>MPIVIPTTLRDEIQQVRNYVKIQTELFETELETVFNVEEDAEESEILRSLLQPLVENVFVHAFRNRLSHKILIINAVRKDDLLEIEIADNGCGMSEERLSKIIGSDGMSPLQRNDGRDSLGINSVIRRIKLMYGAPYRLEIDSVPHAGTKMRLILPFRSVEKKGLEVC</sequence>
<accession>A0ABT4QHS5</accession>
<protein>
    <submittedName>
        <fullName evidence="2">ATP-binding protein</fullName>
    </submittedName>
</protein>
<dbReference type="GO" id="GO:0005524">
    <property type="term" value="F:ATP binding"/>
    <property type="evidence" value="ECO:0007669"/>
    <property type="project" value="UniProtKB-KW"/>
</dbReference>
<dbReference type="InterPro" id="IPR036890">
    <property type="entry name" value="HATPase_C_sf"/>
</dbReference>
<evidence type="ECO:0000313" key="3">
    <source>
        <dbReference type="Proteomes" id="UP001527882"/>
    </source>
</evidence>
<dbReference type="InterPro" id="IPR003594">
    <property type="entry name" value="HATPase_dom"/>
</dbReference>
<evidence type="ECO:0000259" key="1">
    <source>
        <dbReference type="SMART" id="SM00387"/>
    </source>
</evidence>
<dbReference type="Gene3D" id="3.30.565.10">
    <property type="entry name" value="Histidine kinase-like ATPase, C-terminal domain"/>
    <property type="match status" value="1"/>
</dbReference>
<keyword evidence="2" id="KW-0067">ATP-binding</keyword>
<feature type="domain" description="Histidine kinase/HSP90-like ATPase" evidence="1">
    <location>
        <begin position="46"/>
        <end position="159"/>
    </location>
</feature>
<dbReference type="PANTHER" id="PTHR34220:SF7">
    <property type="entry name" value="SENSOR HISTIDINE KINASE YPDA"/>
    <property type="match status" value="1"/>
</dbReference>
<reference evidence="2 3" key="1">
    <citation type="submission" date="2022-12" db="EMBL/GenBank/DDBJ databases">
        <title>Draft genome sequence of Paenibacillus sp. dW9.</title>
        <authorList>
            <person name="Choi E.-W."/>
            <person name="Kim D.-U."/>
        </authorList>
    </citation>
    <scope>NUCLEOTIDE SEQUENCE [LARGE SCALE GENOMIC DNA]</scope>
    <source>
        <strain evidence="3">dW9</strain>
    </source>
</reference>
<evidence type="ECO:0000313" key="2">
    <source>
        <dbReference type="EMBL" id="MCZ8516436.1"/>
    </source>
</evidence>
<proteinExistence type="predicted"/>
<dbReference type="InterPro" id="IPR050640">
    <property type="entry name" value="Bact_2-comp_sensor_kinase"/>
</dbReference>
<gene>
    <name evidence="2" type="ORF">O9H85_29420</name>
</gene>